<evidence type="ECO:0008006" key="4">
    <source>
        <dbReference type="Google" id="ProtNLM"/>
    </source>
</evidence>
<proteinExistence type="predicted"/>
<evidence type="ECO:0000313" key="2">
    <source>
        <dbReference type="EMBL" id="RGA02688.1"/>
    </source>
</evidence>
<dbReference type="RefSeq" id="WP_117408235.1">
    <property type="nucleotide sequence ID" value="NZ_QFZU02000115.1"/>
</dbReference>
<keyword evidence="1" id="KW-0472">Membrane</keyword>
<gene>
    <name evidence="2" type="ORF">DI270_023060</name>
</gene>
<reference evidence="2 3" key="1">
    <citation type="submission" date="2018-08" db="EMBL/GenBank/DDBJ databases">
        <title>Microbispora. triticiradicis sp. nov., a novel actinomycete isolated from the root of wheat (Triticum aestivum L.)).</title>
        <authorList>
            <person name="Han C."/>
        </authorList>
    </citation>
    <scope>NUCLEOTIDE SEQUENCE [LARGE SCALE GENOMIC DNA]</scope>
    <source>
        <strain evidence="2 3">NEAU-HRDPA2-9</strain>
    </source>
</reference>
<dbReference type="Proteomes" id="UP000262538">
    <property type="component" value="Unassembled WGS sequence"/>
</dbReference>
<evidence type="ECO:0000313" key="3">
    <source>
        <dbReference type="Proteomes" id="UP000262538"/>
    </source>
</evidence>
<accession>A0ABX9LG59</accession>
<dbReference type="EMBL" id="QFZU02000115">
    <property type="protein sequence ID" value="RGA02688.1"/>
    <property type="molecule type" value="Genomic_DNA"/>
</dbReference>
<keyword evidence="3" id="KW-1185">Reference proteome</keyword>
<comment type="caution">
    <text evidence="2">The sequence shown here is derived from an EMBL/GenBank/DDBJ whole genome shotgun (WGS) entry which is preliminary data.</text>
</comment>
<name>A0ABX9LG59_9ACTN</name>
<feature type="transmembrane region" description="Helical" evidence="1">
    <location>
        <begin position="36"/>
        <end position="61"/>
    </location>
</feature>
<organism evidence="2 3">
    <name type="scientific">Microbispora triticiradicis</name>
    <dbReference type="NCBI Taxonomy" id="2200763"/>
    <lineage>
        <taxon>Bacteria</taxon>
        <taxon>Bacillati</taxon>
        <taxon>Actinomycetota</taxon>
        <taxon>Actinomycetes</taxon>
        <taxon>Streptosporangiales</taxon>
        <taxon>Streptosporangiaceae</taxon>
        <taxon>Microbispora</taxon>
    </lineage>
</organism>
<evidence type="ECO:0000256" key="1">
    <source>
        <dbReference type="SAM" id="Phobius"/>
    </source>
</evidence>
<sequence length="73" mass="7376">MKHVTVLAIGMLLLVVGAQGAIRLLADHGNAGLLTWLPGGFAVRLACYGVAVVAGTALAGWGSKKVRQGGHGQ</sequence>
<protein>
    <recommendedName>
        <fullName evidence="4">DUF3995 domain-containing protein</fullName>
    </recommendedName>
</protein>
<keyword evidence="1" id="KW-1133">Transmembrane helix</keyword>
<keyword evidence="1" id="KW-0812">Transmembrane</keyword>